<dbReference type="KEGG" id="ccro:CMC5_045440"/>
<reference evidence="2 3" key="1">
    <citation type="submission" date="2015-07" db="EMBL/GenBank/DDBJ databases">
        <title>Genome analysis of myxobacterium Chondromyces crocatus Cm c5 reveals a high potential for natural compound synthesis and the genetic basis for the loss of fruiting body formation.</title>
        <authorList>
            <person name="Zaburannyi N."/>
            <person name="Bunk B."/>
            <person name="Maier J."/>
            <person name="Overmann J."/>
            <person name="Mueller R."/>
        </authorList>
    </citation>
    <scope>NUCLEOTIDE SEQUENCE [LARGE SCALE GENOMIC DNA]</scope>
    <source>
        <strain evidence="2 3">Cm c5</strain>
    </source>
</reference>
<name>A0A0K1EHN4_CHOCO</name>
<proteinExistence type="predicted"/>
<dbReference type="PATRIC" id="fig|52.7.peg.5017"/>
<evidence type="ECO:0000256" key="1">
    <source>
        <dbReference type="SAM" id="MobiDB-lite"/>
    </source>
</evidence>
<dbReference type="SUPFAM" id="SSF52540">
    <property type="entry name" value="P-loop containing nucleoside triphosphate hydrolases"/>
    <property type="match status" value="1"/>
</dbReference>
<protein>
    <submittedName>
        <fullName evidence="2">ATPase AAA</fullName>
    </submittedName>
</protein>
<keyword evidence="3" id="KW-1185">Reference proteome</keyword>
<dbReference type="RefSeq" id="WP_156338804.1">
    <property type="nucleotide sequence ID" value="NZ_CP012159.1"/>
</dbReference>
<gene>
    <name evidence="2" type="ORF">CMC5_045440</name>
</gene>
<dbReference type="EMBL" id="CP012159">
    <property type="protein sequence ID" value="AKT40391.1"/>
    <property type="molecule type" value="Genomic_DNA"/>
</dbReference>
<feature type="region of interest" description="Disordered" evidence="1">
    <location>
        <begin position="185"/>
        <end position="210"/>
    </location>
</feature>
<dbReference type="STRING" id="52.CMC5_045440"/>
<evidence type="ECO:0000313" key="2">
    <source>
        <dbReference type="EMBL" id="AKT40391.1"/>
    </source>
</evidence>
<dbReference type="OrthoDB" id="5486659at2"/>
<sequence length="565" mass="61757">MPRFFNTAGPNDPADHFTLPARTRLPTLRRLIDQKRYIVFRAPREAGKTTALLALARELTAEGHHLALLLPLEQGHPFPHDPGTAELAILASWRRTAAAWLPPDLQPPPWPDAPPGERLAAALSAWAEASSRPLVLFLDELDALHDSTRLSILRQIRAGYPTRPAHFPHALVLVGLRDVREVGAPQLPAPSEAPASTRTPQAHGSAGLLQPGNAGYYPAASAAFHPSTSAVAPSPGATNGHALGSPLHLETESISLRNFTRAEVAELFGQHTAETGQVFLPDATDRAFFLTQGQPWLVNALARLITEDLVPDPAEPITTAHVDEAKEQLLRRRDPHLDHRMAHLHEPRVRAILEPMLAGGMLGTVSEDDVRYALDLGLTRMDPAGGLEVTSPIDREALVRALTYTRRASLPHLPATWRTAEGRLDKEALLRALLDFWRHHGEPLRAAAPYPEVAPHLVLMAFLHRVVEGRSIEREYALGRGRMDLCVRDGGETVAITIKVWRPEQKADPLPEGLHQLDAYLAGLGLDTGWLVLFDRRPSAPPLAERLGAAPITSPGGRRITLIRA</sequence>
<accession>A0A0K1EHN4</accession>
<dbReference type="AlphaFoldDB" id="A0A0K1EHN4"/>
<evidence type="ECO:0000313" key="3">
    <source>
        <dbReference type="Proteomes" id="UP000067626"/>
    </source>
</evidence>
<organism evidence="2 3">
    <name type="scientific">Chondromyces crocatus</name>
    <dbReference type="NCBI Taxonomy" id="52"/>
    <lineage>
        <taxon>Bacteria</taxon>
        <taxon>Pseudomonadati</taxon>
        <taxon>Myxococcota</taxon>
        <taxon>Polyangia</taxon>
        <taxon>Polyangiales</taxon>
        <taxon>Polyangiaceae</taxon>
        <taxon>Chondromyces</taxon>
    </lineage>
</organism>
<dbReference type="InterPro" id="IPR027417">
    <property type="entry name" value="P-loop_NTPase"/>
</dbReference>
<dbReference type="Proteomes" id="UP000067626">
    <property type="component" value="Chromosome"/>
</dbReference>